<proteinExistence type="inferred from homology"/>
<feature type="domain" description="IRS-type PTB" evidence="5">
    <location>
        <begin position="160"/>
        <end position="264"/>
    </location>
</feature>
<keyword evidence="2" id="KW-0597">Phosphoprotein</keyword>
<comment type="similarity">
    <text evidence="1">Belongs to the DOK family. Type A subfamily.</text>
</comment>
<dbReference type="PANTHER" id="PTHR21258:SF14">
    <property type="entry name" value="DOCKING PROTEIN 2"/>
    <property type="match status" value="1"/>
</dbReference>
<dbReference type="Pfam" id="PF00169">
    <property type="entry name" value="PH"/>
    <property type="match status" value="1"/>
</dbReference>
<evidence type="ECO:0000313" key="6">
    <source>
        <dbReference type="EMBL" id="KAG2469005.1"/>
    </source>
</evidence>
<dbReference type="CDD" id="cd01203">
    <property type="entry name" value="PTB_DOK1_DOK2_DOK3"/>
    <property type="match status" value="1"/>
</dbReference>
<evidence type="ECO:0000313" key="7">
    <source>
        <dbReference type="Proteomes" id="UP000886611"/>
    </source>
</evidence>
<evidence type="ECO:0000256" key="3">
    <source>
        <dbReference type="SAM" id="MobiDB-lite"/>
    </source>
</evidence>
<feature type="region of interest" description="Disordered" evidence="3">
    <location>
        <begin position="524"/>
        <end position="550"/>
    </location>
</feature>
<dbReference type="GO" id="GO:0043410">
    <property type="term" value="P:positive regulation of MAPK cascade"/>
    <property type="evidence" value="ECO:0007669"/>
    <property type="project" value="TreeGrafter"/>
</dbReference>
<dbReference type="InterPro" id="IPR011993">
    <property type="entry name" value="PH-like_dom_sf"/>
</dbReference>
<evidence type="ECO:0000256" key="1">
    <source>
        <dbReference type="ARBA" id="ARBA00010955"/>
    </source>
</evidence>
<dbReference type="InterPro" id="IPR001849">
    <property type="entry name" value="PH_domain"/>
</dbReference>
<evidence type="ECO:0000259" key="4">
    <source>
        <dbReference type="PROSITE" id="PS50003"/>
    </source>
</evidence>
<dbReference type="Pfam" id="PF02174">
    <property type="entry name" value="IRS"/>
    <property type="match status" value="1"/>
</dbReference>
<dbReference type="GO" id="GO:0007169">
    <property type="term" value="P:cell surface receptor protein tyrosine kinase signaling pathway"/>
    <property type="evidence" value="ECO:0007669"/>
    <property type="project" value="TreeGrafter"/>
</dbReference>
<dbReference type="GO" id="GO:0005737">
    <property type="term" value="C:cytoplasm"/>
    <property type="evidence" value="ECO:0007669"/>
    <property type="project" value="TreeGrafter"/>
</dbReference>
<feature type="domain" description="PH" evidence="4">
    <location>
        <begin position="4"/>
        <end position="121"/>
    </location>
</feature>
<evidence type="ECO:0000259" key="5">
    <source>
        <dbReference type="PROSITE" id="PS51064"/>
    </source>
</evidence>
<dbReference type="InterPro" id="IPR002404">
    <property type="entry name" value="IRS_PTB"/>
</dbReference>
<dbReference type="OrthoDB" id="6020914at2759"/>
<name>A0A8X7XH19_POLSE</name>
<dbReference type="PANTHER" id="PTHR21258">
    <property type="entry name" value="DOCKING PROTEIN RELATED"/>
    <property type="match status" value="1"/>
</dbReference>
<dbReference type="EMBL" id="JAATIS010000220">
    <property type="protein sequence ID" value="KAG2469005.1"/>
    <property type="molecule type" value="Genomic_DNA"/>
</dbReference>
<reference evidence="6 7" key="1">
    <citation type="journal article" date="2021" name="Cell">
        <title>Tracing the genetic footprints of vertebrate landing in non-teleost ray-finned fishes.</title>
        <authorList>
            <person name="Bi X."/>
            <person name="Wang K."/>
            <person name="Yang L."/>
            <person name="Pan H."/>
            <person name="Jiang H."/>
            <person name="Wei Q."/>
            <person name="Fang M."/>
            <person name="Yu H."/>
            <person name="Zhu C."/>
            <person name="Cai Y."/>
            <person name="He Y."/>
            <person name="Gan X."/>
            <person name="Zeng H."/>
            <person name="Yu D."/>
            <person name="Zhu Y."/>
            <person name="Jiang H."/>
            <person name="Qiu Q."/>
            <person name="Yang H."/>
            <person name="Zhang Y.E."/>
            <person name="Wang W."/>
            <person name="Zhu M."/>
            <person name="He S."/>
            <person name="Zhang G."/>
        </authorList>
    </citation>
    <scope>NUCLEOTIDE SEQUENCE [LARGE SCALE GENOMIC DNA]</scope>
    <source>
        <strain evidence="6">Bchr_013</strain>
    </source>
</reference>
<accession>A0A8X7XH19</accession>
<gene>
    <name evidence="6" type="primary">Dok2</name>
    <name evidence="6" type="ORF">GTO96_0004741</name>
</gene>
<dbReference type="InterPro" id="IPR050996">
    <property type="entry name" value="Docking_Protein_DOK"/>
</dbReference>
<protein>
    <submittedName>
        <fullName evidence="6">DOK2 protein</fullName>
    </submittedName>
</protein>
<evidence type="ECO:0000256" key="2">
    <source>
        <dbReference type="ARBA" id="ARBA00022553"/>
    </source>
</evidence>
<dbReference type="GO" id="GO:0007265">
    <property type="term" value="P:Ras protein signal transduction"/>
    <property type="evidence" value="ECO:0007669"/>
    <property type="project" value="TreeGrafter"/>
</dbReference>
<dbReference type="AlphaFoldDB" id="A0A8X7XH19"/>
<dbReference type="PROSITE" id="PS51064">
    <property type="entry name" value="IRS_PTB"/>
    <property type="match status" value="1"/>
</dbReference>
<dbReference type="InterPro" id="IPR037751">
    <property type="entry name" value="Dok1/2/3_PTB"/>
</dbReference>
<dbReference type="SMART" id="SM00310">
    <property type="entry name" value="PTBI"/>
    <property type="match status" value="1"/>
</dbReference>
<feature type="non-terminal residue" evidence="6">
    <location>
        <position position="559"/>
    </location>
</feature>
<organism evidence="6 7">
    <name type="scientific">Polypterus senegalus</name>
    <name type="common">Senegal bichir</name>
    <dbReference type="NCBI Taxonomy" id="55291"/>
    <lineage>
        <taxon>Eukaryota</taxon>
        <taxon>Metazoa</taxon>
        <taxon>Chordata</taxon>
        <taxon>Craniata</taxon>
        <taxon>Vertebrata</taxon>
        <taxon>Euteleostomi</taxon>
        <taxon>Actinopterygii</taxon>
        <taxon>Polypteriformes</taxon>
        <taxon>Polypteridae</taxon>
        <taxon>Polypterus</taxon>
    </lineage>
</organism>
<dbReference type="SUPFAM" id="SSF50729">
    <property type="entry name" value="PH domain-like"/>
    <property type="match status" value="2"/>
</dbReference>
<dbReference type="SMART" id="SM01244">
    <property type="entry name" value="IRS"/>
    <property type="match status" value="1"/>
</dbReference>
<sequence>MEGAIKKQGMLYLQQQRFGKKWKKTWCVVYGESICSIARIEILEFKDGVNISEKSEKMLKKLDNKKVIKLNDCIRVTDIEMDGCPKESIPFLVETTEKLYVFAAEGSEMEDWVQTLCELAFPMKWNESQGPVKKNSIHRPVKGTSTVAMEENSLYSSRATGTEFKVVIRKTDASERCNIRGAYLLVAEEDSLILKDLKSRENIFLWPYKFLRRFGRDKTTFSFEAGRRCTSGEGNFEFETKHGGLIFQAIESAIQVKKSVVPEQKMSPPSLEGEVQVPPRSLPSIKEGFYSTINEWPSDNLNQALGRIQTEISAEQVVPGMRNLTLDPNLLTKKPQMKSNPNYSASSSRANVEAYSEISLFPQKMPASVKEKKVQKGPLVSANQESEYAVPFDNVMKNLMATSFSNFPLPQQEQILTEEDTMFSFPIQPQMADPLYDSIDERVAVSKMQRSRESLSKEDHIYDEPEGCAFAAPTKGTTPGLYDNPEEVRGSAWKLKGTVADPTGHEFPYNPHVDDYAVPKMTKKPVCSDQPYGHQTTTENKKESQDDTYDNVLIKITAR</sequence>
<keyword evidence="7" id="KW-1185">Reference proteome</keyword>
<dbReference type="SMART" id="SM00233">
    <property type="entry name" value="PH"/>
    <property type="match status" value="1"/>
</dbReference>
<feature type="non-terminal residue" evidence="6">
    <location>
        <position position="1"/>
    </location>
</feature>
<comment type="caution">
    <text evidence="6">The sequence shown here is derived from an EMBL/GenBank/DDBJ whole genome shotgun (WGS) entry which is preliminary data.</text>
</comment>
<dbReference type="Gene3D" id="2.30.29.30">
    <property type="entry name" value="Pleckstrin-homology domain (PH domain)/Phosphotyrosine-binding domain (PTB)"/>
    <property type="match status" value="2"/>
</dbReference>
<dbReference type="PROSITE" id="PS50003">
    <property type="entry name" value="PH_DOMAIN"/>
    <property type="match status" value="1"/>
</dbReference>
<dbReference type="Proteomes" id="UP000886611">
    <property type="component" value="Unassembled WGS sequence"/>
</dbReference>